<dbReference type="PANTHER" id="PTHR41373">
    <property type="entry name" value="DUF2156 DOMAIN-CONTAINING PROTEIN"/>
    <property type="match status" value="1"/>
</dbReference>
<dbReference type="Gene3D" id="3.40.630.30">
    <property type="match status" value="1"/>
</dbReference>
<dbReference type="InterPro" id="IPR016732">
    <property type="entry name" value="UCP018688"/>
</dbReference>
<comment type="caution">
    <text evidence="2">The sequence shown here is derived from an EMBL/GenBank/DDBJ whole genome shotgun (WGS) entry which is preliminary data.</text>
</comment>
<name>A0A1F7HKV2_9BACT</name>
<protein>
    <recommendedName>
        <fullName evidence="1">Phosphatidylglycerol lysyltransferase C-terminal domain-containing protein</fullName>
    </recommendedName>
</protein>
<organism evidence="2 3">
    <name type="scientific">Candidatus Roizmanbacteria bacterium RIFCSPHIGHO2_02_FULL_43_11</name>
    <dbReference type="NCBI Taxonomy" id="1802043"/>
    <lineage>
        <taxon>Bacteria</taxon>
        <taxon>Candidatus Roizmaniibacteriota</taxon>
    </lineage>
</organism>
<accession>A0A1F7HKV2</accession>
<dbReference type="InterPro" id="IPR024320">
    <property type="entry name" value="LPG_synthase_C"/>
</dbReference>
<dbReference type="AlphaFoldDB" id="A0A1F7HKV2"/>
<evidence type="ECO:0000313" key="3">
    <source>
        <dbReference type="Proteomes" id="UP000178098"/>
    </source>
</evidence>
<dbReference type="InterPro" id="IPR016181">
    <property type="entry name" value="Acyl_CoA_acyltransferase"/>
</dbReference>
<gene>
    <name evidence="2" type="ORF">A3D08_01620</name>
</gene>
<dbReference type="Pfam" id="PF09924">
    <property type="entry name" value="LPG_synthase_C"/>
    <property type="match status" value="1"/>
</dbReference>
<dbReference type="Proteomes" id="UP000178098">
    <property type="component" value="Unassembled WGS sequence"/>
</dbReference>
<sequence>MLPTFPDQEKLDIKHALALKKLLDGYPPYSDFNLVSLYSWNVKDDIEVSELYNNIVIKFTDYISCKPYFSFLGKTKVNTTARLILIGLKKRIRFPALKNIPATVAMRISKRRYKIQEDRDNFDYIYNIRNYLALVGSPYKKKRNLIKRYRELHGERTAIKRITLSQPSTQKAILKVFDQWRRTTLKTSQYAKNERRALMRYFTFHTLGKTRNYGFFYDRILIGFACFELLPNRMVMCHFEKIAEKKHGISEFFLYTVLKILARQGYRRINYMQDLGIPGLRHRKTLLRPQKYLKKYIIKEI</sequence>
<dbReference type="EMBL" id="MFZT01000007">
    <property type="protein sequence ID" value="OGK31839.1"/>
    <property type="molecule type" value="Genomic_DNA"/>
</dbReference>
<dbReference type="PANTHER" id="PTHR41373:SF1">
    <property type="entry name" value="PHOSPHATIDYLGLYCEROL LYSYLTRANSFERASE C-TERMINAL DOMAIN-CONTAINING PROTEIN"/>
    <property type="match status" value="1"/>
</dbReference>
<reference evidence="2 3" key="1">
    <citation type="journal article" date="2016" name="Nat. Commun.">
        <title>Thousands of microbial genomes shed light on interconnected biogeochemical processes in an aquifer system.</title>
        <authorList>
            <person name="Anantharaman K."/>
            <person name="Brown C.T."/>
            <person name="Hug L.A."/>
            <person name="Sharon I."/>
            <person name="Castelle C.J."/>
            <person name="Probst A.J."/>
            <person name="Thomas B.C."/>
            <person name="Singh A."/>
            <person name="Wilkins M.J."/>
            <person name="Karaoz U."/>
            <person name="Brodie E.L."/>
            <person name="Williams K.H."/>
            <person name="Hubbard S.S."/>
            <person name="Banfield J.F."/>
        </authorList>
    </citation>
    <scope>NUCLEOTIDE SEQUENCE [LARGE SCALE GENOMIC DNA]</scope>
</reference>
<evidence type="ECO:0000259" key="1">
    <source>
        <dbReference type="Pfam" id="PF09924"/>
    </source>
</evidence>
<dbReference type="SUPFAM" id="SSF55729">
    <property type="entry name" value="Acyl-CoA N-acyltransferases (Nat)"/>
    <property type="match status" value="2"/>
</dbReference>
<feature type="domain" description="Phosphatidylglycerol lysyltransferase C-terminal" evidence="1">
    <location>
        <begin position="31"/>
        <end position="298"/>
    </location>
</feature>
<proteinExistence type="predicted"/>
<evidence type="ECO:0000313" key="2">
    <source>
        <dbReference type="EMBL" id="OGK31839.1"/>
    </source>
</evidence>